<evidence type="ECO:0000313" key="5">
    <source>
        <dbReference type="EMBL" id="PRQ36245.1"/>
    </source>
</evidence>
<evidence type="ECO:0000256" key="3">
    <source>
        <dbReference type="ARBA" id="ARBA00022574"/>
    </source>
</evidence>
<protein>
    <submittedName>
        <fullName evidence="5">Uncharacterized protein</fullName>
    </submittedName>
</protein>
<dbReference type="STRING" id="74649.A0A2P6QPZ7"/>
<keyword evidence="4" id="KW-0677">Repeat</keyword>
<dbReference type="Proteomes" id="UP000238479">
    <property type="component" value="Chromosome 4"/>
</dbReference>
<keyword evidence="2" id="KW-0963">Cytoplasm</keyword>
<reference evidence="5 6" key="1">
    <citation type="journal article" date="2018" name="Nat. Genet.">
        <title>The Rosa genome provides new insights in the design of modern roses.</title>
        <authorList>
            <person name="Bendahmane M."/>
        </authorList>
    </citation>
    <scope>NUCLEOTIDE SEQUENCE [LARGE SCALE GENOMIC DNA]</scope>
    <source>
        <strain evidence="6">cv. Old Blush</strain>
    </source>
</reference>
<comment type="caution">
    <text evidence="5">The sequence shown here is derived from an EMBL/GenBank/DDBJ whole genome shotgun (WGS) entry which is preliminary data.</text>
</comment>
<evidence type="ECO:0000256" key="2">
    <source>
        <dbReference type="ARBA" id="ARBA00022490"/>
    </source>
</evidence>
<sequence>MERLETLAKVATYMVIADLAEFEMTANELEAKGPLNREVKIWSSASEEGGLPPSDAESWKCTRTIELKGSAQPRVEDAFFNQVIALSQAGLLLLANAKKNAIYAVHLDLGGEPASTCMDYIAEFTVAMLILSFTGTSISPHGEQIYCVQTQAIQQYALDLSKCLPPLLENSGLEKFFCFQASDLGIEMAWDCCAISVESYITVEARQGDGASMSEPLAQPLFWRGRPRSLYKRCIWVSYRHNRITTTNTKCKVEKTEMEKYASIRSIFPITRCAQLNRAL</sequence>
<dbReference type="Gramene" id="PRQ36245">
    <property type="protein sequence ID" value="PRQ36245"/>
    <property type="gene ID" value="RchiOBHm_Chr4g0389321"/>
</dbReference>
<dbReference type="AlphaFoldDB" id="A0A2P6QPZ7"/>
<evidence type="ECO:0000256" key="1">
    <source>
        <dbReference type="ARBA" id="ARBA00004496"/>
    </source>
</evidence>
<comment type="subcellular location">
    <subcellularLocation>
        <location evidence="1">Cytoplasm</location>
    </subcellularLocation>
</comment>
<dbReference type="PANTHER" id="PTHR15598:SF5">
    <property type="entry name" value="ENHANCER OF MRNA-DECAPPING PROTEIN 4"/>
    <property type="match status" value="1"/>
</dbReference>
<dbReference type="GO" id="GO:0000932">
    <property type="term" value="C:P-body"/>
    <property type="evidence" value="ECO:0007669"/>
    <property type="project" value="TreeGrafter"/>
</dbReference>
<evidence type="ECO:0000313" key="6">
    <source>
        <dbReference type="Proteomes" id="UP000238479"/>
    </source>
</evidence>
<accession>A0A2P6QPZ7</accession>
<dbReference type="EMBL" id="PDCK01000042">
    <property type="protein sequence ID" value="PRQ36245.1"/>
    <property type="molecule type" value="Genomic_DNA"/>
</dbReference>
<dbReference type="PANTHER" id="PTHR15598">
    <property type="entry name" value="ENHANCER OF MRNA-DECAPPING PROTEIN 4"/>
    <property type="match status" value="1"/>
</dbReference>
<gene>
    <name evidence="5" type="ORF">RchiOBHm_Chr4g0389321</name>
</gene>
<dbReference type="InterPro" id="IPR045152">
    <property type="entry name" value="EDC4-like"/>
</dbReference>
<dbReference type="GO" id="GO:0031087">
    <property type="term" value="P:deadenylation-independent decapping of nuclear-transcribed mRNA"/>
    <property type="evidence" value="ECO:0007669"/>
    <property type="project" value="InterPro"/>
</dbReference>
<proteinExistence type="predicted"/>
<evidence type="ECO:0000256" key="4">
    <source>
        <dbReference type="ARBA" id="ARBA00022737"/>
    </source>
</evidence>
<organism evidence="5 6">
    <name type="scientific">Rosa chinensis</name>
    <name type="common">China rose</name>
    <dbReference type="NCBI Taxonomy" id="74649"/>
    <lineage>
        <taxon>Eukaryota</taxon>
        <taxon>Viridiplantae</taxon>
        <taxon>Streptophyta</taxon>
        <taxon>Embryophyta</taxon>
        <taxon>Tracheophyta</taxon>
        <taxon>Spermatophyta</taxon>
        <taxon>Magnoliopsida</taxon>
        <taxon>eudicotyledons</taxon>
        <taxon>Gunneridae</taxon>
        <taxon>Pentapetalae</taxon>
        <taxon>rosids</taxon>
        <taxon>fabids</taxon>
        <taxon>Rosales</taxon>
        <taxon>Rosaceae</taxon>
        <taxon>Rosoideae</taxon>
        <taxon>Rosoideae incertae sedis</taxon>
        <taxon>Rosa</taxon>
    </lineage>
</organism>
<keyword evidence="3" id="KW-0853">WD repeat</keyword>
<name>A0A2P6QPZ7_ROSCH</name>
<keyword evidence="6" id="KW-1185">Reference proteome</keyword>